<proteinExistence type="predicted"/>
<dbReference type="EMBL" id="RBKV01000001">
    <property type="protein sequence ID" value="RKR93955.1"/>
    <property type="molecule type" value="Genomic_DNA"/>
</dbReference>
<dbReference type="AlphaFoldDB" id="A0A495JZK2"/>
<comment type="caution">
    <text evidence="1">The sequence shown here is derived from an EMBL/GenBank/DDBJ whole genome shotgun (WGS) entry which is preliminary data.</text>
</comment>
<accession>A0A495JZK2</accession>
<organism evidence="1 2">
    <name type="scientific">Williamsia marianensis</name>
    <dbReference type="NCBI Taxonomy" id="85044"/>
    <lineage>
        <taxon>Bacteria</taxon>
        <taxon>Bacillati</taxon>
        <taxon>Actinomycetota</taxon>
        <taxon>Actinomycetes</taxon>
        <taxon>Mycobacteriales</taxon>
        <taxon>Nocardiaceae</taxon>
        <taxon>Williamsia</taxon>
    </lineage>
</organism>
<name>A0A495JZK2_WILMA</name>
<gene>
    <name evidence="1" type="ORF">DFJ75_0744</name>
</gene>
<protein>
    <submittedName>
        <fullName evidence="1">Uncharacterized protein</fullName>
    </submittedName>
</protein>
<evidence type="ECO:0000313" key="1">
    <source>
        <dbReference type="EMBL" id="RKR93955.1"/>
    </source>
</evidence>
<dbReference type="Proteomes" id="UP000274762">
    <property type="component" value="Unassembled WGS sequence"/>
</dbReference>
<reference evidence="1 2" key="1">
    <citation type="submission" date="2018-10" db="EMBL/GenBank/DDBJ databases">
        <title>Sequencing the genomes of 1000 actinobacteria strains.</title>
        <authorList>
            <person name="Klenk H.-P."/>
        </authorList>
    </citation>
    <scope>NUCLEOTIDE SEQUENCE [LARGE SCALE GENOMIC DNA]</scope>
    <source>
        <strain evidence="1 2">DSM 44343</strain>
    </source>
</reference>
<evidence type="ECO:0000313" key="2">
    <source>
        <dbReference type="Proteomes" id="UP000274762"/>
    </source>
</evidence>
<sequence length="110" mass="11428">MAPAAAMDGQAVAVVGPRCRSVEAVPRTRYVERDPGVAANAMGWSPRRLHGDGEVVMVGPAVRAPTKPNARTTAKARLSQSDQALQTFHSPSILLSVSATSSFSSGVSVL</sequence>